<gene>
    <name evidence="3" type="ORF">GCM10011322_42530</name>
</gene>
<protein>
    <submittedName>
        <fullName evidence="3">Dihydrodipicolinate synthase family protein</fullName>
    </submittedName>
</protein>
<sequence>MTDQDARHPFGGVYASTICPMIADGGIDETSLARHLASVVETDGMAGLLVNGHAGENAVLDEDEHLAVVRIARDVSGRRRVVAGINAERTDVAARMAESAARAGADAVMVFAPFSWALGADPRLVVAHHRAIAQAAGLPLFLFQGSVNAGRTAFTPDVLARLLEIESVVGIKEGSWETAAYDATRRLVARLRPDVGVMASGDEHLFACFAIGSDGSLVSLAVVVPDAIVALDRAMLAGDLATGRRIHERLYELARLVYGAPGHLATLRLKTCLVLMGRLATPAVRSPLARLSDDEVAQLRRALIAVEVMG</sequence>
<comment type="caution">
    <text evidence="3">The sequence shown here is derived from an EMBL/GenBank/DDBJ whole genome shotgun (WGS) entry which is preliminary data.</text>
</comment>
<dbReference type="AlphaFoldDB" id="A0A917V910"/>
<evidence type="ECO:0000313" key="4">
    <source>
        <dbReference type="Proteomes" id="UP000600449"/>
    </source>
</evidence>
<evidence type="ECO:0000256" key="1">
    <source>
        <dbReference type="ARBA" id="ARBA00023239"/>
    </source>
</evidence>
<dbReference type="CDD" id="cd00408">
    <property type="entry name" value="DHDPS-like"/>
    <property type="match status" value="1"/>
</dbReference>
<reference evidence="3 4" key="1">
    <citation type="journal article" date="2014" name="Int. J. Syst. Evol. Microbiol.">
        <title>Complete genome sequence of Corynebacterium casei LMG S-19264T (=DSM 44701T), isolated from a smear-ripened cheese.</title>
        <authorList>
            <consortium name="US DOE Joint Genome Institute (JGI-PGF)"/>
            <person name="Walter F."/>
            <person name="Albersmeier A."/>
            <person name="Kalinowski J."/>
            <person name="Ruckert C."/>
        </authorList>
    </citation>
    <scope>NUCLEOTIDE SEQUENCE [LARGE SCALE GENOMIC DNA]</scope>
    <source>
        <strain evidence="3 4">CGMCC 1.9161</strain>
    </source>
</reference>
<dbReference type="PANTHER" id="PTHR12128">
    <property type="entry name" value="DIHYDRODIPICOLINATE SYNTHASE"/>
    <property type="match status" value="1"/>
</dbReference>
<dbReference type="EMBL" id="BMMF01000015">
    <property type="protein sequence ID" value="GGK50938.1"/>
    <property type="molecule type" value="Genomic_DNA"/>
</dbReference>
<keyword evidence="1 2" id="KW-0456">Lyase</keyword>
<accession>A0A917V910</accession>
<comment type="similarity">
    <text evidence="2">Belongs to the DapA family.</text>
</comment>
<dbReference type="Proteomes" id="UP000600449">
    <property type="component" value="Unassembled WGS sequence"/>
</dbReference>
<evidence type="ECO:0000313" key="3">
    <source>
        <dbReference type="EMBL" id="GGK50938.1"/>
    </source>
</evidence>
<dbReference type="SUPFAM" id="SSF51569">
    <property type="entry name" value="Aldolase"/>
    <property type="match status" value="1"/>
</dbReference>
<dbReference type="PANTHER" id="PTHR12128:SF72">
    <property type="entry name" value="DIHYDRODIPICOLINATE SYNTHASE"/>
    <property type="match status" value="1"/>
</dbReference>
<dbReference type="PIRSF" id="PIRSF001365">
    <property type="entry name" value="DHDPS"/>
    <property type="match status" value="1"/>
</dbReference>
<evidence type="ECO:0000256" key="2">
    <source>
        <dbReference type="PIRNR" id="PIRNR001365"/>
    </source>
</evidence>
<dbReference type="GO" id="GO:0008840">
    <property type="term" value="F:4-hydroxy-tetrahydrodipicolinate synthase activity"/>
    <property type="evidence" value="ECO:0007669"/>
    <property type="project" value="TreeGrafter"/>
</dbReference>
<dbReference type="InterPro" id="IPR013785">
    <property type="entry name" value="Aldolase_TIM"/>
</dbReference>
<dbReference type="Gene3D" id="3.20.20.70">
    <property type="entry name" value="Aldolase class I"/>
    <property type="match status" value="1"/>
</dbReference>
<dbReference type="InterPro" id="IPR002220">
    <property type="entry name" value="DapA-like"/>
</dbReference>
<name>A0A917V910_9HYPH</name>
<keyword evidence="4" id="KW-1185">Reference proteome</keyword>
<organism evidence="3 4">
    <name type="scientific">Salinarimonas ramus</name>
    <dbReference type="NCBI Taxonomy" id="690164"/>
    <lineage>
        <taxon>Bacteria</taxon>
        <taxon>Pseudomonadati</taxon>
        <taxon>Pseudomonadota</taxon>
        <taxon>Alphaproteobacteria</taxon>
        <taxon>Hyphomicrobiales</taxon>
        <taxon>Salinarimonadaceae</taxon>
        <taxon>Salinarimonas</taxon>
    </lineage>
</organism>
<proteinExistence type="inferred from homology"/>
<dbReference type="Pfam" id="PF00701">
    <property type="entry name" value="DHDPS"/>
    <property type="match status" value="1"/>
</dbReference>
<dbReference type="SMART" id="SM01130">
    <property type="entry name" value="DHDPS"/>
    <property type="match status" value="1"/>
</dbReference>
<dbReference type="RefSeq" id="WP_188915289.1">
    <property type="nucleotide sequence ID" value="NZ_BMMF01000015.1"/>
</dbReference>